<reference evidence="2" key="2">
    <citation type="submission" date="2002-05" db="EMBL/GenBank/DDBJ databases">
        <title>Oryza sativa nipponbare(GA3) genomic DNA, chromosome 7, BAC clone:OSJNBb0041J06.</title>
        <authorList>
            <person name="Sasaki T."/>
            <person name="Matsumoto T."/>
            <person name="Katayose Y."/>
        </authorList>
    </citation>
    <scope>NUCLEOTIDE SEQUENCE</scope>
</reference>
<feature type="compositionally biased region" description="Polar residues" evidence="1">
    <location>
        <begin position="16"/>
        <end position="34"/>
    </location>
</feature>
<reference evidence="3" key="1">
    <citation type="submission" date="2001-10" db="EMBL/GenBank/DDBJ databases">
        <title>Oryza sativa nipponbare(GA3) genomic DNA, chromosome 7, PAC clone:P0048D08.</title>
        <authorList>
            <person name="Sasaki T."/>
            <person name="Matsumoto T."/>
            <person name="Yamamoto K."/>
        </authorList>
    </citation>
    <scope>NUCLEOTIDE SEQUENCE</scope>
</reference>
<sequence>MEDGKSVLPPARLRPRSNTVPIPTNQNRSTQAAHDSSENKCRCVTDEQLSTRVGYGRVHSIIENILDKCGVIAPNLPTKTDDLSHSTGHRWTTREKDVAISHTTASIGAREIILLARWFSNRGRVTTTAWSSTNDVASLPLLPLQVVELRLLSSPRPATYRFSHHFHFKWSSYDYCLVLDQRHSVSPTTSTSSGRVTTTALSSTSDVASLPLLPLQVVELRLLPGPRPAIDFSYYLYFNKVDSRPPRNLRDLRLGTPRTDKALSDPVEKKDHVRSGRAGQGSKSLILRERFSDDKAGG</sequence>
<evidence type="ECO:0000313" key="2">
    <source>
        <dbReference type="EMBL" id="BAC55783.1"/>
    </source>
</evidence>
<protein>
    <submittedName>
        <fullName evidence="2">Uncharacterized protein</fullName>
    </submittedName>
</protein>
<reference evidence="4" key="3">
    <citation type="journal article" date="2005" name="Nature">
        <title>The map-based sequence of the rice genome.</title>
        <authorList>
            <consortium name="International rice genome sequencing project (IRGSP)"/>
            <person name="Matsumoto T."/>
            <person name="Wu J."/>
            <person name="Kanamori H."/>
            <person name="Katayose Y."/>
            <person name="Fujisawa M."/>
            <person name="Namiki N."/>
            <person name="Mizuno H."/>
            <person name="Yamamoto K."/>
            <person name="Antonio B.A."/>
            <person name="Baba T."/>
            <person name="Sakata K."/>
            <person name="Nagamura Y."/>
            <person name="Aoki H."/>
            <person name="Arikawa K."/>
            <person name="Arita K."/>
            <person name="Bito T."/>
            <person name="Chiden Y."/>
            <person name="Fujitsuka N."/>
            <person name="Fukunaka R."/>
            <person name="Hamada M."/>
            <person name="Harada C."/>
            <person name="Hayashi A."/>
            <person name="Hijishita S."/>
            <person name="Honda M."/>
            <person name="Hosokawa S."/>
            <person name="Ichikawa Y."/>
            <person name="Idonuma A."/>
            <person name="Iijima M."/>
            <person name="Ikeda M."/>
            <person name="Ikeno M."/>
            <person name="Ito K."/>
            <person name="Ito S."/>
            <person name="Ito T."/>
            <person name="Ito Y."/>
            <person name="Ito Y."/>
            <person name="Iwabuchi A."/>
            <person name="Kamiya K."/>
            <person name="Karasawa W."/>
            <person name="Kurita K."/>
            <person name="Katagiri S."/>
            <person name="Kikuta A."/>
            <person name="Kobayashi H."/>
            <person name="Kobayashi N."/>
            <person name="Machita K."/>
            <person name="Maehara T."/>
            <person name="Masukawa M."/>
            <person name="Mizubayashi T."/>
            <person name="Mukai Y."/>
            <person name="Nagasaki H."/>
            <person name="Nagata Y."/>
            <person name="Naito S."/>
            <person name="Nakashima M."/>
            <person name="Nakama Y."/>
            <person name="Nakamichi Y."/>
            <person name="Nakamura M."/>
            <person name="Meguro A."/>
            <person name="Negishi M."/>
            <person name="Ohta I."/>
            <person name="Ohta T."/>
            <person name="Okamoto M."/>
            <person name="Ono N."/>
            <person name="Saji S."/>
            <person name="Sakaguchi M."/>
            <person name="Sakai K."/>
            <person name="Shibata M."/>
            <person name="Shimokawa T."/>
            <person name="Song J."/>
            <person name="Takazaki Y."/>
            <person name="Terasawa K."/>
            <person name="Tsugane M."/>
            <person name="Tsuji K."/>
            <person name="Ueda S."/>
            <person name="Waki K."/>
            <person name="Yamagata H."/>
            <person name="Yamamoto M."/>
            <person name="Yamamoto S."/>
            <person name="Yamane H."/>
            <person name="Yoshiki S."/>
            <person name="Yoshihara R."/>
            <person name="Yukawa K."/>
            <person name="Zhong H."/>
            <person name="Yano M."/>
            <person name="Yuan Q."/>
            <person name="Ouyang S."/>
            <person name="Liu J."/>
            <person name="Jones K.M."/>
            <person name="Gansberger K."/>
            <person name="Moffat K."/>
            <person name="Hill J."/>
            <person name="Bera J."/>
            <person name="Fadrosh D."/>
            <person name="Jin S."/>
            <person name="Johri S."/>
            <person name="Kim M."/>
            <person name="Overton L."/>
            <person name="Reardon M."/>
            <person name="Tsitrin T."/>
            <person name="Vuong H."/>
            <person name="Weaver B."/>
            <person name="Ciecko A."/>
            <person name="Tallon L."/>
            <person name="Jackson J."/>
            <person name="Pai G."/>
            <person name="Aken S.V."/>
            <person name="Utterback T."/>
            <person name="Reidmuller S."/>
            <person name="Feldblyum T."/>
            <person name="Hsiao J."/>
            <person name="Zismann V."/>
            <person name="Iobst S."/>
            <person name="de Vazeille A.R."/>
            <person name="Buell C.R."/>
            <person name="Ying K."/>
            <person name="Li Y."/>
            <person name="Lu T."/>
            <person name="Huang Y."/>
            <person name="Zhao Q."/>
            <person name="Feng Q."/>
            <person name="Zhang L."/>
            <person name="Zhu J."/>
            <person name="Weng Q."/>
            <person name="Mu J."/>
            <person name="Lu Y."/>
            <person name="Fan D."/>
            <person name="Liu Y."/>
            <person name="Guan J."/>
            <person name="Zhang Y."/>
            <person name="Yu S."/>
            <person name="Liu X."/>
            <person name="Zhang Y."/>
            <person name="Hong G."/>
            <person name="Han B."/>
            <person name="Choisne N."/>
            <person name="Demange N."/>
            <person name="Orjeda G."/>
            <person name="Samain S."/>
            <person name="Cattolico L."/>
            <person name="Pelletier E."/>
            <person name="Couloux A."/>
            <person name="Segurens B."/>
            <person name="Wincker P."/>
            <person name="D'Hont A."/>
            <person name="Scarpelli C."/>
            <person name="Weissenbach J."/>
            <person name="Salanoubat M."/>
            <person name="Quetier F."/>
            <person name="Yu Y."/>
            <person name="Kim H.R."/>
            <person name="Rambo T."/>
            <person name="Currie J."/>
            <person name="Collura K."/>
            <person name="Luo M."/>
            <person name="Yang T."/>
            <person name="Ammiraju J.S.S."/>
            <person name="Engler F."/>
            <person name="Soderlund C."/>
            <person name="Wing R.A."/>
            <person name="Palmer L.E."/>
            <person name="de la Bastide M."/>
            <person name="Spiegel L."/>
            <person name="Nascimento L."/>
            <person name="Zutavern T."/>
            <person name="O'Shaughnessy A."/>
            <person name="Dike S."/>
            <person name="Dedhia N."/>
            <person name="Preston R."/>
            <person name="Balija V."/>
            <person name="McCombie W.R."/>
            <person name="Chow T."/>
            <person name="Chen H."/>
            <person name="Chung M."/>
            <person name="Chen C."/>
            <person name="Shaw J."/>
            <person name="Wu H."/>
            <person name="Hsiao K."/>
            <person name="Chao Y."/>
            <person name="Chu M."/>
            <person name="Cheng C."/>
            <person name="Hour A."/>
            <person name="Lee P."/>
            <person name="Lin S."/>
            <person name="Lin Y."/>
            <person name="Liou J."/>
            <person name="Liu S."/>
            <person name="Hsing Y."/>
            <person name="Raghuvanshi S."/>
            <person name="Mohanty A."/>
            <person name="Bharti A.K."/>
            <person name="Gaur A."/>
            <person name="Gupta V."/>
            <person name="Kumar D."/>
            <person name="Ravi V."/>
            <person name="Vij S."/>
            <person name="Kapur A."/>
            <person name="Khurana P."/>
            <person name="Khurana P."/>
            <person name="Khurana J.P."/>
            <person name="Tyagi A.K."/>
            <person name="Gaikwad K."/>
            <person name="Singh A."/>
            <person name="Dalal V."/>
            <person name="Srivastava S."/>
            <person name="Dixit A."/>
            <person name="Pal A.K."/>
            <person name="Ghazi I.A."/>
            <person name="Yadav M."/>
            <person name="Pandit A."/>
            <person name="Bhargava A."/>
            <person name="Sureshbabu K."/>
            <person name="Batra K."/>
            <person name="Sharma T.R."/>
            <person name="Mohapatra T."/>
            <person name="Singh N.K."/>
            <person name="Messing J."/>
            <person name="Nelson A.B."/>
            <person name="Fuks G."/>
            <person name="Kavchok S."/>
            <person name="Keizer G."/>
            <person name="Linton E."/>
            <person name="Llaca V."/>
            <person name="Song R."/>
            <person name="Tanyolac B."/>
            <person name="Young S."/>
            <person name="Ho-Il K."/>
            <person name="Hahn J.H."/>
            <person name="Sangsakoo G."/>
            <person name="Vanavichit A."/>
            <person name="de Mattos Luiz.A.T."/>
            <person name="Zimmer P.D."/>
            <person name="Malone G."/>
            <person name="Dellagostin O."/>
            <person name="de Oliveira A.C."/>
            <person name="Bevan M."/>
            <person name="Bancroft I."/>
            <person name="Minx P."/>
            <person name="Cordum H."/>
            <person name="Wilson R."/>
            <person name="Cheng Z."/>
            <person name="Jin W."/>
            <person name="Jiang J."/>
            <person name="Leong S.A."/>
            <person name="Iwama H."/>
            <person name="Gojobori T."/>
            <person name="Itoh T."/>
            <person name="Niimura Y."/>
            <person name="Fujii Y."/>
            <person name="Habara T."/>
            <person name="Sakai H."/>
            <person name="Sato Y."/>
            <person name="Wilson G."/>
            <person name="Kumar K."/>
            <person name="McCouch S."/>
            <person name="Juretic N."/>
            <person name="Hoen D."/>
            <person name="Wright S."/>
            <person name="Bruskiewich R."/>
            <person name="Bureau T."/>
            <person name="Miyao A."/>
            <person name="Hirochika H."/>
            <person name="Nishikawa T."/>
            <person name="Kadowaki K."/>
            <person name="Sugiura M."/>
            <person name="Burr B."/>
            <person name="Sasaki T."/>
        </authorList>
    </citation>
    <scope>NUCLEOTIDE SEQUENCE [LARGE SCALE GENOMIC DNA]</scope>
    <source>
        <strain evidence="4">cv. Nipponbare</strain>
    </source>
</reference>
<feature type="compositionally biased region" description="Basic and acidic residues" evidence="1">
    <location>
        <begin position="248"/>
        <end position="274"/>
    </location>
</feature>
<evidence type="ECO:0000256" key="1">
    <source>
        <dbReference type="SAM" id="MobiDB-lite"/>
    </source>
</evidence>
<feature type="region of interest" description="Disordered" evidence="1">
    <location>
        <begin position="248"/>
        <end position="298"/>
    </location>
</feature>
<feature type="region of interest" description="Disordered" evidence="1">
    <location>
        <begin position="1"/>
        <end position="39"/>
    </location>
</feature>
<evidence type="ECO:0000313" key="4">
    <source>
        <dbReference type="Proteomes" id="UP000000763"/>
    </source>
</evidence>
<dbReference type="Proteomes" id="UP000000763">
    <property type="component" value="Chromosome 7"/>
</dbReference>
<dbReference type="EMBL" id="AP004269">
    <property type="protein sequence ID" value="BAD30555.1"/>
    <property type="molecule type" value="Genomic_DNA"/>
</dbReference>
<accession>Q84NU7</accession>
<gene>
    <name evidence="3" type="primary">P0048D08.101</name>
    <name evidence="2" type="ORF">OSJNBb0041J06.137</name>
</gene>
<dbReference type="AlphaFoldDB" id="Q84NU7"/>
<organism evidence="2 4">
    <name type="scientific">Oryza sativa subsp. japonica</name>
    <name type="common">Rice</name>
    <dbReference type="NCBI Taxonomy" id="39947"/>
    <lineage>
        <taxon>Eukaryota</taxon>
        <taxon>Viridiplantae</taxon>
        <taxon>Streptophyta</taxon>
        <taxon>Embryophyta</taxon>
        <taxon>Tracheophyta</taxon>
        <taxon>Spermatophyta</taxon>
        <taxon>Magnoliopsida</taxon>
        <taxon>Liliopsida</taxon>
        <taxon>Poales</taxon>
        <taxon>Poaceae</taxon>
        <taxon>BOP clade</taxon>
        <taxon>Oryzoideae</taxon>
        <taxon>Oryzeae</taxon>
        <taxon>Oryzinae</taxon>
        <taxon>Oryza</taxon>
        <taxon>Oryza sativa</taxon>
    </lineage>
</organism>
<proteinExistence type="predicted"/>
<name>Q84NU7_ORYSJ</name>
<feature type="compositionally biased region" description="Basic and acidic residues" evidence="1">
    <location>
        <begin position="286"/>
        <end position="298"/>
    </location>
</feature>
<evidence type="ECO:0000313" key="3">
    <source>
        <dbReference type="EMBL" id="BAD30555.1"/>
    </source>
</evidence>
<dbReference type="EMBL" id="AP005176">
    <property type="protein sequence ID" value="BAC55783.1"/>
    <property type="molecule type" value="Genomic_DNA"/>
</dbReference>
<reference evidence="4" key="4">
    <citation type="journal article" date="2008" name="Nucleic Acids Res.">
        <title>The rice annotation project database (RAP-DB): 2008 update.</title>
        <authorList>
            <consortium name="The rice annotation project (RAP)"/>
        </authorList>
    </citation>
    <scope>GENOME REANNOTATION</scope>
    <source>
        <strain evidence="4">cv. Nipponbare</strain>
    </source>
</reference>